<dbReference type="OrthoDB" id="2205812at2759"/>
<reference evidence="3" key="1">
    <citation type="submission" date="2016-09" db="EMBL/GenBank/DDBJ databases">
        <authorList>
            <person name="Jeantristanb JTB J.-T."/>
            <person name="Ricardo R."/>
        </authorList>
    </citation>
    <scope>NUCLEOTIDE SEQUENCE [LARGE SCALE GENOMIC DNA]</scope>
</reference>
<evidence type="ECO:0000256" key="1">
    <source>
        <dbReference type="SAM" id="MobiDB-lite"/>
    </source>
</evidence>
<gene>
    <name evidence="2" type="ORF">BQ2448_6955</name>
</gene>
<accession>A0A238FGU9</accession>
<dbReference type="AlphaFoldDB" id="A0A238FGU9"/>
<evidence type="ECO:0000313" key="3">
    <source>
        <dbReference type="Proteomes" id="UP000198372"/>
    </source>
</evidence>
<feature type="region of interest" description="Disordered" evidence="1">
    <location>
        <begin position="13"/>
        <end position="38"/>
    </location>
</feature>
<proteinExistence type="predicted"/>
<protein>
    <submittedName>
        <fullName evidence="2">BQ2448_6955 protein</fullName>
    </submittedName>
</protein>
<organism evidence="2 3">
    <name type="scientific">Microbotryum intermedium</name>
    <dbReference type="NCBI Taxonomy" id="269621"/>
    <lineage>
        <taxon>Eukaryota</taxon>
        <taxon>Fungi</taxon>
        <taxon>Dikarya</taxon>
        <taxon>Basidiomycota</taxon>
        <taxon>Pucciniomycotina</taxon>
        <taxon>Microbotryomycetes</taxon>
        <taxon>Microbotryales</taxon>
        <taxon>Microbotryaceae</taxon>
        <taxon>Microbotryum</taxon>
    </lineage>
</organism>
<name>A0A238FGU9_9BASI</name>
<feature type="compositionally biased region" description="Pro residues" evidence="1">
    <location>
        <begin position="16"/>
        <end position="25"/>
    </location>
</feature>
<sequence length="60" mass="6462">MSKLLGARLNKVLPSVFPPSPPSPPSQHGFMPGRKTSDAGSHLSLLLEQIRALDLLTRLS</sequence>
<evidence type="ECO:0000313" key="2">
    <source>
        <dbReference type="EMBL" id="SCV73030.1"/>
    </source>
</evidence>
<keyword evidence="3" id="KW-1185">Reference proteome</keyword>
<dbReference type="Proteomes" id="UP000198372">
    <property type="component" value="Unassembled WGS sequence"/>
</dbReference>
<dbReference type="EMBL" id="FMSP01000017">
    <property type="protein sequence ID" value="SCV73030.1"/>
    <property type="molecule type" value="Genomic_DNA"/>
</dbReference>